<dbReference type="CDD" id="cd18887">
    <property type="entry name" value="NUDIX_UGPPase_Nudt14"/>
    <property type="match status" value="1"/>
</dbReference>
<dbReference type="Proteomes" id="UP000242913">
    <property type="component" value="Unassembled WGS sequence"/>
</dbReference>
<keyword evidence="1 2" id="KW-0378">Hydrolase</keyword>
<gene>
    <name evidence="2" type="ORF">X798_05402</name>
</gene>
<name>A0A238BQF5_9BILA</name>
<proteinExistence type="predicted"/>
<evidence type="ECO:0000313" key="2">
    <source>
        <dbReference type="EMBL" id="OZC07607.1"/>
    </source>
</evidence>
<dbReference type="PANTHER" id="PTHR11839">
    <property type="entry name" value="UDP/ADP-SUGAR PYROPHOSPHATASE"/>
    <property type="match status" value="1"/>
</dbReference>
<dbReference type="InterPro" id="IPR015797">
    <property type="entry name" value="NUDIX_hydrolase-like_dom_sf"/>
</dbReference>
<dbReference type="Gene3D" id="3.90.79.10">
    <property type="entry name" value="Nucleoside Triphosphate Pyrophosphohydrolase"/>
    <property type="match status" value="1"/>
</dbReference>
<dbReference type="SUPFAM" id="SSF55811">
    <property type="entry name" value="Nudix"/>
    <property type="match status" value="1"/>
</dbReference>
<dbReference type="OrthoDB" id="10249920at2759"/>
<keyword evidence="3" id="KW-1185">Reference proteome</keyword>
<dbReference type="GO" id="GO:0006753">
    <property type="term" value="P:nucleoside phosphate metabolic process"/>
    <property type="evidence" value="ECO:0007669"/>
    <property type="project" value="TreeGrafter"/>
</dbReference>
<dbReference type="GO" id="GO:0008768">
    <property type="term" value="F:UDP-sugar diphosphatase activity"/>
    <property type="evidence" value="ECO:0007669"/>
    <property type="project" value="TreeGrafter"/>
</dbReference>
<evidence type="ECO:0000313" key="3">
    <source>
        <dbReference type="Proteomes" id="UP000242913"/>
    </source>
</evidence>
<reference evidence="2 3" key="1">
    <citation type="submission" date="2015-12" db="EMBL/GenBank/DDBJ databases">
        <title>Draft genome of the nematode, Onchocerca flexuosa.</title>
        <authorList>
            <person name="Mitreva M."/>
        </authorList>
    </citation>
    <scope>NUCLEOTIDE SEQUENCE [LARGE SCALE GENOMIC DNA]</scope>
    <source>
        <strain evidence="2">Red Deer</strain>
    </source>
</reference>
<organism evidence="2 3">
    <name type="scientific">Onchocerca flexuosa</name>
    <dbReference type="NCBI Taxonomy" id="387005"/>
    <lineage>
        <taxon>Eukaryota</taxon>
        <taxon>Metazoa</taxon>
        <taxon>Ecdysozoa</taxon>
        <taxon>Nematoda</taxon>
        <taxon>Chromadorea</taxon>
        <taxon>Rhabditida</taxon>
        <taxon>Spirurina</taxon>
        <taxon>Spiruromorpha</taxon>
        <taxon>Filarioidea</taxon>
        <taxon>Onchocercidae</taxon>
        <taxon>Onchocerca</taxon>
    </lineage>
</organism>
<evidence type="ECO:0000256" key="1">
    <source>
        <dbReference type="ARBA" id="ARBA00022801"/>
    </source>
</evidence>
<dbReference type="EMBL" id="KZ270027">
    <property type="protein sequence ID" value="OZC07607.1"/>
    <property type="molecule type" value="Genomic_DNA"/>
</dbReference>
<dbReference type="AlphaFoldDB" id="A0A238BQF5"/>
<dbReference type="PANTHER" id="PTHR11839:SF15">
    <property type="entry name" value="URIDINE DIPHOSPHATE GLUCOSE PYROPHOSPHATASE NUDT14"/>
    <property type="match status" value="1"/>
</dbReference>
<accession>A0A238BQF5</accession>
<sequence>MAESEEFPTEVEISENIHDSQYIRPMRMKFKRGDKLIKWDLILRHDSVACLLYHKQKQLLLFVKQFRPAVYITRVRLLDENINKKWNEINWSKYPISMGETIELCAGLVDKPNVSKRKHMQEEILEECGYNVDETEIHSIKTFVTGVGSSGALQELFYAEIDETMKIFMTIPEAQKYCDQKEVPSSSGMLYGLMWFFKNRM</sequence>
<dbReference type="GO" id="GO:0019693">
    <property type="term" value="P:ribose phosphate metabolic process"/>
    <property type="evidence" value="ECO:0007669"/>
    <property type="project" value="TreeGrafter"/>
</dbReference>
<protein>
    <submittedName>
        <fullName evidence="2">Hydrolase, NUDIX family</fullName>
    </submittedName>
</protein>